<name>A0A1H0PNT8_SELRU</name>
<proteinExistence type="inferred from homology"/>
<dbReference type="RefSeq" id="WP_074571607.1">
    <property type="nucleotide sequence ID" value="NZ_FNJQ01000005.1"/>
</dbReference>
<evidence type="ECO:0000313" key="3">
    <source>
        <dbReference type="EMBL" id="SDP06266.1"/>
    </source>
</evidence>
<dbReference type="Proteomes" id="UP000182412">
    <property type="component" value="Unassembled WGS sequence"/>
</dbReference>
<dbReference type="EMBL" id="FNJQ01000005">
    <property type="protein sequence ID" value="SDP06266.1"/>
    <property type="molecule type" value="Genomic_DNA"/>
</dbReference>
<organism evidence="3 4">
    <name type="scientific">Selenomonas ruminantium</name>
    <dbReference type="NCBI Taxonomy" id="971"/>
    <lineage>
        <taxon>Bacteria</taxon>
        <taxon>Bacillati</taxon>
        <taxon>Bacillota</taxon>
        <taxon>Negativicutes</taxon>
        <taxon>Selenomonadales</taxon>
        <taxon>Selenomonadaceae</taxon>
        <taxon>Selenomonas</taxon>
    </lineage>
</organism>
<evidence type="ECO:0000259" key="2">
    <source>
        <dbReference type="Pfam" id="PF01370"/>
    </source>
</evidence>
<dbReference type="PANTHER" id="PTHR43000">
    <property type="entry name" value="DTDP-D-GLUCOSE 4,6-DEHYDRATASE-RELATED"/>
    <property type="match status" value="1"/>
</dbReference>
<dbReference type="InterPro" id="IPR036291">
    <property type="entry name" value="NAD(P)-bd_dom_sf"/>
</dbReference>
<dbReference type="InterPro" id="IPR001509">
    <property type="entry name" value="Epimerase_deHydtase"/>
</dbReference>
<reference evidence="3 4" key="1">
    <citation type="submission" date="2016-10" db="EMBL/GenBank/DDBJ databases">
        <authorList>
            <person name="de Groot N.N."/>
        </authorList>
    </citation>
    <scope>NUCLEOTIDE SEQUENCE [LARGE SCALE GENOMIC DNA]</scope>
    <source>
        <strain evidence="3 4">S137</strain>
    </source>
</reference>
<dbReference type="AlphaFoldDB" id="A0A1H0PNT8"/>
<evidence type="ECO:0000313" key="4">
    <source>
        <dbReference type="Proteomes" id="UP000182412"/>
    </source>
</evidence>
<gene>
    <name evidence="3" type="ORF">SAMN05216366_105105</name>
</gene>
<dbReference type="Pfam" id="PF01370">
    <property type="entry name" value="Epimerase"/>
    <property type="match status" value="1"/>
</dbReference>
<sequence>MKKKLTCAIVTGASGFIGQALLRFLTRKKIAVVGVVRRESFQDLFQSPLLTYMTCSMEHYDKLPQLLSEKGLRPDVFYHLAWDGTAGSDRADYRKQCRNACCICDAAIVAKEIGCHRFVVTGTVTEFVADDLIKYGYTAENLMYGLSKAYAHKLLDIVARKQGLDYVWARLSNIYGGQNGSGNLISYTMKELRFGHMPTYGPCEQPYNFTYINDVLEALYLLGSAEKLSRAEYFISNGECRLLKEYLQSLVSLMGGKIGIGMRSDDGVRYQKIWFDSSHLQEELGFRPKYQFEDGIKEIMQDEYKV</sequence>
<dbReference type="SUPFAM" id="SSF51735">
    <property type="entry name" value="NAD(P)-binding Rossmann-fold domains"/>
    <property type="match status" value="1"/>
</dbReference>
<accession>A0A1H0PNT8</accession>
<evidence type="ECO:0000256" key="1">
    <source>
        <dbReference type="ARBA" id="ARBA00007637"/>
    </source>
</evidence>
<comment type="similarity">
    <text evidence="1">Belongs to the NAD(P)-dependent epimerase/dehydratase family.</text>
</comment>
<protein>
    <submittedName>
        <fullName evidence="3">Nucleoside-diphosphate-sugar epimerase</fullName>
    </submittedName>
</protein>
<dbReference type="OrthoDB" id="9789543at2"/>
<feature type="domain" description="NAD-dependent epimerase/dehydratase" evidence="2">
    <location>
        <begin position="9"/>
        <end position="223"/>
    </location>
</feature>
<dbReference type="Gene3D" id="3.40.50.720">
    <property type="entry name" value="NAD(P)-binding Rossmann-like Domain"/>
    <property type="match status" value="1"/>
</dbReference>